<organism evidence="1 2">
    <name type="scientific">Entamoeba histolytica</name>
    <dbReference type="NCBI Taxonomy" id="5759"/>
    <lineage>
        <taxon>Eukaryota</taxon>
        <taxon>Amoebozoa</taxon>
        <taxon>Evosea</taxon>
        <taxon>Archamoebae</taxon>
        <taxon>Mastigamoebida</taxon>
        <taxon>Entamoebidae</taxon>
        <taxon>Entamoeba</taxon>
    </lineage>
</organism>
<gene>
    <name evidence="1" type="ORF">CL6EHI_074790</name>
</gene>
<proteinExistence type="predicted"/>
<sequence length="101" mass="12118">MIQFKVIYNSNSQQVEQRYIINFLCRKQHVTLLFKTTNNKLFGYCNDLNWCIFVSHNNEVSKLTKKFCNRSGEGDNITFSFYFEERNVYLIDTESSFLIYI</sequence>
<dbReference type="Proteomes" id="UP000078387">
    <property type="component" value="Unassembled WGS sequence"/>
</dbReference>
<evidence type="ECO:0000313" key="2">
    <source>
        <dbReference type="Proteomes" id="UP000078387"/>
    </source>
</evidence>
<protein>
    <submittedName>
        <fullName evidence="1">Uncharacterized protein</fullName>
    </submittedName>
</protein>
<dbReference type="VEuPathDB" id="AmoebaDB:KM1_173450"/>
<dbReference type="VEuPathDB" id="AmoebaDB:EHI_074790"/>
<comment type="caution">
    <text evidence="1">The sequence shown here is derived from an EMBL/GenBank/DDBJ whole genome shotgun (WGS) entry which is preliminary data.</text>
</comment>
<dbReference type="EMBL" id="BDEQ01000001">
    <property type="protein sequence ID" value="GAT98293.1"/>
    <property type="molecule type" value="Genomic_DNA"/>
</dbReference>
<reference evidence="1 2" key="1">
    <citation type="submission" date="2016-05" db="EMBL/GenBank/DDBJ databases">
        <title>First whole genome sequencing of Entamoeba histolytica HM1:IMSS-clone-6.</title>
        <authorList>
            <person name="Mukherjee Avik.K."/>
            <person name="Izumyama S."/>
            <person name="Nakada-Tsukui K."/>
            <person name="Nozaki T."/>
        </authorList>
    </citation>
    <scope>NUCLEOTIDE SEQUENCE [LARGE SCALE GENOMIC DNA]</scope>
    <source>
        <strain evidence="1 2">HM1:IMSS clone 6</strain>
    </source>
</reference>
<dbReference type="VEuPathDB" id="AmoebaDB:EHI7A_140890"/>
<dbReference type="AlphaFoldDB" id="A0A5K1U3E3"/>
<name>A0A5K1U3E3_ENTHI</name>
<evidence type="ECO:0000313" key="1">
    <source>
        <dbReference type="EMBL" id="GAT98293.1"/>
    </source>
</evidence>
<accession>A0A5K1U3E3</accession>